<evidence type="ECO:0000313" key="2">
    <source>
        <dbReference type="EMBL" id="CAH2060279.1"/>
    </source>
</evidence>
<organism evidence="2 3">
    <name type="scientific">Thlaspi arvense</name>
    <name type="common">Field penny-cress</name>
    <dbReference type="NCBI Taxonomy" id="13288"/>
    <lineage>
        <taxon>Eukaryota</taxon>
        <taxon>Viridiplantae</taxon>
        <taxon>Streptophyta</taxon>
        <taxon>Embryophyta</taxon>
        <taxon>Tracheophyta</taxon>
        <taxon>Spermatophyta</taxon>
        <taxon>Magnoliopsida</taxon>
        <taxon>eudicotyledons</taxon>
        <taxon>Gunneridae</taxon>
        <taxon>Pentapetalae</taxon>
        <taxon>rosids</taxon>
        <taxon>malvids</taxon>
        <taxon>Brassicales</taxon>
        <taxon>Brassicaceae</taxon>
        <taxon>Thlaspideae</taxon>
        <taxon>Thlaspi</taxon>
    </lineage>
</organism>
<sequence length="70" mass="7660">MCRTDARRIEGEIGKGNARSRSSEYIVGSGDETGTGGFSRESESCTRAYEELMVMNKIQKLVSAGIVQVR</sequence>
<gene>
    <name evidence="2" type="ORF">TAV2_LOCUS13028</name>
</gene>
<feature type="region of interest" description="Disordered" evidence="1">
    <location>
        <begin position="20"/>
        <end position="41"/>
    </location>
</feature>
<keyword evidence="3" id="KW-1185">Reference proteome</keyword>
<evidence type="ECO:0000256" key="1">
    <source>
        <dbReference type="SAM" id="MobiDB-lite"/>
    </source>
</evidence>
<dbReference type="Proteomes" id="UP000836841">
    <property type="component" value="Chromosome 4"/>
</dbReference>
<proteinExistence type="predicted"/>
<evidence type="ECO:0000313" key="3">
    <source>
        <dbReference type="Proteomes" id="UP000836841"/>
    </source>
</evidence>
<name>A0AAU9SDI8_THLAR</name>
<dbReference type="AlphaFoldDB" id="A0AAU9SDI8"/>
<dbReference type="EMBL" id="OU466860">
    <property type="protein sequence ID" value="CAH2060279.1"/>
    <property type="molecule type" value="Genomic_DNA"/>
</dbReference>
<reference evidence="2 3" key="1">
    <citation type="submission" date="2022-03" db="EMBL/GenBank/DDBJ databases">
        <authorList>
            <person name="Nunn A."/>
            <person name="Chopra R."/>
            <person name="Nunn A."/>
            <person name="Contreras Garrido A."/>
        </authorList>
    </citation>
    <scope>NUCLEOTIDE SEQUENCE [LARGE SCALE GENOMIC DNA]</scope>
</reference>
<accession>A0AAU9SDI8</accession>
<protein>
    <submittedName>
        <fullName evidence="2">Uncharacterized protein</fullName>
    </submittedName>
</protein>